<accession>A0A4Q9GLP9</accession>
<dbReference type="AlphaFoldDB" id="A0A4Q9GLP9"/>
<dbReference type="OrthoDB" id="9973920at2"/>
<comment type="caution">
    <text evidence="1">The sequence shown here is derived from an EMBL/GenBank/DDBJ whole genome shotgun (WGS) entry which is preliminary data.</text>
</comment>
<evidence type="ECO:0000313" key="1">
    <source>
        <dbReference type="EMBL" id="TBN53634.1"/>
    </source>
</evidence>
<reference evidence="1 2" key="1">
    <citation type="submission" date="2019-02" db="EMBL/GenBank/DDBJ databases">
        <title>Hansschlegelia quercus sp. nov., a novel methylotrophic bacterium from buds of oak (Quercus robur L.).</title>
        <authorList>
            <person name="Agafonova N.V."/>
            <person name="Kaparullina E.N."/>
            <person name="Grouzdev D.S."/>
            <person name="Doronina N.V."/>
        </authorList>
    </citation>
    <scope>NUCLEOTIDE SEQUENCE [LARGE SCALE GENOMIC DNA]</scope>
    <source>
        <strain evidence="1 2">Dub</strain>
    </source>
</reference>
<name>A0A4Q9GLP9_9HYPH</name>
<dbReference type="EMBL" id="SIUB01000003">
    <property type="protein sequence ID" value="TBN53634.1"/>
    <property type="molecule type" value="Genomic_DNA"/>
</dbReference>
<sequence>MSISISGPGPELPPLVPAVVTLPAPLGRATITVLTGTPLPIDQADGIGQPGAYILLLDRPNERPAAYVGMSGAIADRLLGHERLRSNSGTFQVICITSDADDLDRSDARVLERLIHSALTLCADVELLNDEPPFHGRRPGDRYAQLRVFTGDALCRLAESNLIPFNSPKMHLLAGPELAFTALPEPVDPMALVGAVRRRYVKREVTAEALFLTNGLAILKSGSHIRAFEAPSLHGGISALRHEAVFSGTVAPDADGVLTLTCDLTFGTWNSMALFVSASSSGQVQLWRVTEPTPPEAVARPQLDRDEDLLSLWRRVPAPEGHVTLADALQSILAKVTPIGAADWRKAESGDLASAVRFAVEATNAARPGPATRVVDIAMSAVFLCAVRGKLGASDVLDSLMYRLALQGVAIEAPVVLGARL</sequence>
<evidence type="ECO:0000313" key="2">
    <source>
        <dbReference type="Proteomes" id="UP000291613"/>
    </source>
</evidence>
<dbReference type="RefSeq" id="WP_131002628.1">
    <property type="nucleotide sequence ID" value="NZ_JBHSZR010000003.1"/>
</dbReference>
<protein>
    <submittedName>
        <fullName evidence="1">Uncharacterized protein</fullName>
    </submittedName>
</protein>
<proteinExistence type="predicted"/>
<gene>
    <name evidence="1" type="ORF">EYR15_07450</name>
</gene>
<organism evidence="1 2">
    <name type="scientific">Hansschlegelia quercus</name>
    <dbReference type="NCBI Taxonomy" id="2528245"/>
    <lineage>
        <taxon>Bacteria</taxon>
        <taxon>Pseudomonadati</taxon>
        <taxon>Pseudomonadota</taxon>
        <taxon>Alphaproteobacteria</taxon>
        <taxon>Hyphomicrobiales</taxon>
        <taxon>Methylopilaceae</taxon>
        <taxon>Hansschlegelia</taxon>
    </lineage>
</organism>
<dbReference type="Proteomes" id="UP000291613">
    <property type="component" value="Unassembled WGS sequence"/>
</dbReference>
<keyword evidence="2" id="KW-1185">Reference proteome</keyword>